<feature type="region of interest" description="Disordered" evidence="1">
    <location>
        <begin position="1"/>
        <end position="22"/>
    </location>
</feature>
<dbReference type="GO" id="GO:0004534">
    <property type="term" value="F:5'-3' RNA exonuclease activity"/>
    <property type="evidence" value="ECO:0007669"/>
    <property type="project" value="TreeGrafter"/>
</dbReference>
<dbReference type="InterPro" id="IPR004013">
    <property type="entry name" value="PHP_dom"/>
</dbReference>
<dbReference type="SMART" id="SM00481">
    <property type="entry name" value="POLIIIAc"/>
    <property type="match status" value="1"/>
</dbReference>
<dbReference type="GO" id="GO:0035312">
    <property type="term" value="F:5'-3' DNA exonuclease activity"/>
    <property type="evidence" value="ECO:0007669"/>
    <property type="project" value="TreeGrafter"/>
</dbReference>
<dbReference type="EMBL" id="SKFG01000003">
    <property type="protein sequence ID" value="TCZ79439.1"/>
    <property type="molecule type" value="Genomic_DNA"/>
</dbReference>
<gene>
    <name evidence="3" type="ORF">E0485_06150</name>
</gene>
<dbReference type="InterPro" id="IPR016195">
    <property type="entry name" value="Pol/histidinol_Pase-like"/>
</dbReference>
<protein>
    <submittedName>
        <fullName evidence="3">PHP domain-containing protein</fullName>
    </submittedName>
</protein>
<feature type="domain" description="Polymerase/histidinol phosphatase N-terminal" evidence="2">
    <location>
        <begin position="6"/>
        <end position="71"/>
    </location>
</feature>
<dbReference type="CDD" id="cd07438">
    <property type="entry name" value="PHP_HisPPase_AMP"/>
    <property type="match status" value="1"/>
</dbReference>
<dbReference type="OrthoDB" id="9804333at2"/>
<proteinExistence type="predicted"/>
<feature type="compositionally biased region" description="Polar residues" evidence="1">
    <location>
        <begin position="11"/>
        <end position="22"/>
    </location>
</feature>
<name>A0A4R4EHT8_9BACL</name>
<dbReference type="Pfam" id="PF02811">
    <property type="entry name" value="PHP"/>
    <property type="match status" value="1"/>
</dbReference>
<dbReference type="PANTHER" id="PTHR42924">
    <property type="entry name" value="EXONUCLEASE"/>
    <property type="match status" value="1"/>
</dbReference>
<dbReference type="Proteomes" id="UP000295418">
    <property type="component" value="Unassembled WGS sequence"/>
</dbReference>
<dbReference type="Gene3D" id="3.20.20.140">
    <property type="entry name" value="Metal-dependent hydrolases"/>
    <property type="match status" value="1"/>
</dbReference>
<dbReference type="SUPFAM" id="SSF89550">
    <property type="entry name" value="PHP domain-like"/>
    <property type="match status" value="1"/>
</dbReference>
<keyword evidence="4" id="KW-1185">Reference proteome</keyword>
<organism evidence="3 4">
    <name type="scientific">Paenibacillus albiflavus</name>
    <dbReference type="NCBI Taxonomy" id="2545760"/>
    <lineage>
        <taxon>Bacteria</taxon>
        <taxon>Bacillati</taxon>
        <taxon>Bacillota</taxon>
        <taxon>Bacilli</taxon>
        <taxon>Bacillales</taxon>
        <taxon>Paenibacillaceae</taxon>
        <taxon>Paenibacillus</taxon>
    </lineage>
</organism>
<sequence length="279" mass="30229">MGIGMADLHTHTTASDGMNSPSMNVQLAKEAGLAAIAITDHDTVSGVEEAMKEGERIGIRVVPGIEISTVACGQDIHVLGYFIDITDEVLLSRLAEIRDTRQLRNTMMIEKLQQLGMDITLEEVTELVSDIKQDGDTIGRPHIAQLLVKKGYVASVNEAFERLLGTGGAAYVNPPRISPQTAINWIHEAKGAAVLAHPGLYKNDELVIEIIGQGVDGIEVYHSDHSPRDEARYQQIAAQHNLIVTAGSDFHGAREGEMFHGEVGARRISITVLDQLIGI</sequence>
<evidence type="ECO:0000313" key="3">
    <source>
        <dbReference type="EMBL" id="TCZ79439.1"/>
    </source>
</evidence>
<dbReference type="InterPro" id="IPR052018">
    <property type="entry name" value="PHP_domain"/>
</dbReference>
<comment type="caution">
    <text evidence="3">The sequence shown here is derived from an EMBL/GenBank/DDBJ whole genome shotgun (WGS) entry which is preliminary data.</text>
</comment>
<evidence type="ECO:0000256" key="1">
    <source>
        <dbReference type="SAM" id="MobiDB-lite"/>
    </source>
</evidence>
<dbReference type="PANTHER" id="PTHR42924:SF3">
    <property type="entry name" value="POLYMERASE_HISTIDINOL PHOSPHATASE N-TERMINAL DOMAIN-CONTAINING PROTEIN"/>
    <property type="match status" value="1"/>
</dbReference>
<reference evidence="3 4" key="1">
    <citation type="submission" date="2019-03" db="EMBL/GenBank/DDBJ databases">
        <authorList>
            <person name="Kim M.K.M."/>
        </authorList>
    </citation>
    <scope>NUCLEOTIDE SEQUENCE [LARGE SCALE GENOMIC DNA]</scope>
    <source>
        <strain evidence="3 4">18JY21-1</strain>
    </source>
</reference>
<dbReference type="AlphaFoldDB" id="A0A4R4EHT8"/>
<evidence type="ECO:0000313" key="4">
    <source>
        <dbReference type="Proteomes" id="UP000295418"/>
    </source>
</evidence>
<accession>A0A4R4EHT8</accession>
<dbReference type="InterPro" id="IPR003141">
    <property type="entry name" value="Pol/His_phosphatase_N"/>
</dbReference>
<evidence type="ECO:0000259" key="2">
    <source>
        <dbReference type="SMART" id="SM00481"/>
    </source>
</evidence>
<dbReference type="Gene3D" id="1.10.150.650">
    <property type="match status" value="1"/>
</dbReference>